<dbReference type="GO" id="GO:0022857">
    <property type="term" value="F:transmembrane transporter activity"/>
    <property type="evidence" value="ECO:0007669"/>
    <property type="project" value="InterPro"/>
</dbReference>
<dbReference type="InterPro" id="IPR001958">
    <property type="entry name" value="Tet-R_TetA/multi-R_MdtG-like"/>
</dbReference>
<accession>A0A1Y2M0E7</accession>
<dbReference type="FunCoup" id="A0A1Y2M0E7">
    <property type="interactions" value="60"/>
</dbReference>
<evidence type="ECO:0000256" key="4">
    <source>
        <dbReference type="ARBA" id="ARBA00022989"/>
    </source>
</evidence>
<feature type="transmembrane region" description="Helical" evidence="6">
    <location>
        <begin position="269"/>
        <end position="289"/>
    </location>
</feature>
<gene>
    <name evidence="8" type="ORF">B5807_05692</name>
</gene>
<feature type="transmembrane region" description="Helical" evidence="6">
    <location>
        <begin position="243"/>
        <end position="263"/>
    </location>
</feature>
<dbReference type="PROSITE" id="PS50850">
    <property type="entry name" value="MFS"/>
    <property type="match status" value="1"/>
</dbReference>
<dbReference type="GO" id="GO:0005886">
    <property type="term" value="C:plasma membrane"/>
    <property type="evidence" value="ECO:0007669"/>
    <property type="project" value="TreeGrafter"/>
</dbReference>
<dbReference type="SUPFAM" id="SSF103473">
    <property type="entry name" value="MFS general substrate transporter"/>
    <property type="match status" value="1"/>
</dbReference>
<reference evidence="8 9" key="1">
    <citation type="journal article" date="2017" name="Genome Announc.">
        <title>Genome sequence of the saprophytic ascomycete Epicoccum nigrum ICMP 19927 strain isolated from New Zealand.</title>
        <authorList>
            <person name="Fokin M."/>
            <person name="Fleetwood D."/>
            <person name="Weir B.S."/>
            <person name="Villas-Boas S.G."/>
        </authorList>
    </citation>
    <scope>NUCLEOTIDE SEQUENCE [LARGE SCALE GENOMIC DNA]</scope>
    <source>
        <strain evidence="8 9">ICMP 19927</strain>
    </source>
</reference>
<dbReference type="OMA" id="LTFWRHY"/>
<dbReference type="InterPro" id="IPR011701">
    <property type="entry name" value="MFS"/>
</dbReference>
<evidence type="ECO:0000259" key="7">
    <source>
        <dbReference type="PROSITE" id="PS50850"/>
    </source>
</evidence>
<evidence type="ECO:0000313" key="8">
    <source>
        <dbReference type="EMBL" id="OSS49463.1"/>
    </source>
</evidence>
<dbReference type="PANTHER" id="PTHR23501:SF177">
    <property type="entry name" value="MAJOR FACILITATOR SUPERFAMILY (MFS) PROFILE DOMAIN-CONTAINING PROTEIN-RELATED"/>
    <property type="match status" value="1"/>
</dbReference>
<feature type="transmembrane region" description="Helical" evidence="6">
    <location>
        <begin position="377"/>
        <end position="393"/>
    </location>
</feature>
<feature type="transmembrane region" description="Helical" evidence="6">
    <location>
        <begin position="350"/>
        <end position="370"/>
    </location>
</feature>
<dbReference type="InParanoid" id="A0A1Y2M0E7"/>
<dbReference type="Gene3D" id="1.20.1250.20">
    <property type="entry name" value="MFS general substrate transporter like domains"/>
    <property type="match status" value="1"/>
</dbReference>
<evidence type="ECO:0000256" key="3">
    <source>
        <dbReference type="ARBA" id="ARBA00022692"/>
    </source>
</evidence>
<dbReference type="InterPro" id="IPR036259">
    <property type="entry name" value="MFS_trans_sf"/>
</dbReference>
<dbReference type="CDD" id="cd17502">
    <property type="entry name" value="MFS_Azr1_MDR_like"/>
    <property type="match status" value="1"/>
</dbReference>
<protein>
    <recommendedName>
        <fullName evidence="7">Major facilitator superfamily (MFS) profile domain-containing protein</fullName>
    </recommendedName>
</protein>
<feature type="transmembrane region" description="Helical" evidence="6">
    <location>
        <begin position="47"/>
        <end position="73"/>
    </location>
</feature>
<evidence type="ECO:0000256" key="1">
    <source>
        <dbReference type="ARBA" id="ARBA00004141"/>
    </source>
</evidence>
<dbReference type="AlphaFoldDB" id="A0A1Y2M0E7"/>
<keyword evidence="2" id="KW-0813">Transport</keyword>
<organism evidence="8 9">
    <name type="scientific">Epicoccum nigrum</name>
    <name type="common">Soil fungus</name>
    <name type="synonym">Epicoccum purpurascens</name>
    <dbReference type="NCBI Taxonomy" id="105696"/>
    <lineage>
        <taxon>Eukaryota</taxon>
        <taxon>Fungi</taxon>
        <taxon>Dikarya</taxon>
        <taxon>Ascomycota</taxon>
        <taxon>Pezizomycotina</taxon>
        <taxon>Dothideomycetes</taxon>
        <taxon>Pleosporomycetidae</taxon>
        <taxon>Pleosporales</taxon>
        <taxon>Pleosporineae</taxon>
        <taxon>Didymellaceae</taxon>
        <taxon>Epicoccum</taxon>
    </lineage>
</organism>
<dbReference type="STRING" id="105696.A0A1Y2M0E7"/>
<feature type="transmembrane region" description="Helical" evidence="6">
    <location>
        <begin position="310"/>
        <end position="330"/>
    </location>
</feature>
<keyword evidence="4 6" id="KW-1133">Transmembrane helix</keyword>
<feature type="transmembrane region" description="Helical" evidence="6">
    <location>
        <begin position="85"/>
        <end position="103"/>
    </location>
</feature>
<feature type="transmembrane region" description="Helical" evidence="6">
    <location>
        <begin position="200"/>
        <end position="223"/>
    </location>
</feature>
<feature type="transmembrane region" description="Helical" evidence="6">
    <location>
        <begin position="115"/>
        <end position="134"/>
    </location>
</feature>
<comment type="subcellular location">
    <subcellularLocation>
        <location evidence="1">Membrane</location>
        <topology evidence="1">Multi-pass membrane protein</topology>
    </subcellularLocation>
</comment>
<dbReference type="Pfam" id="PF07690">
    <property type="entry name" value="MFS_1"/>
    <property type="match status" value="1"/>
</dbReference>
<evidence type="ECO:0000256" key="2">
    <source>
        <dbReference type="ARBA" id="ARBA00022448"/>
    </source>
</evidence>
<dbReference type="InterPro" id="IPR020846">
    <property type="entry name" value="MFS_dom"/>
</dbReference>
<feature type="transmembrane region" description="Helical" evidence="6">
    <location>
        <begin position="140"/>
        <end position="164"/>
    </location>
</feature>
<feature type="domain" description="Major facilitator superfamily (MFS) profile" evidence="7">
    <location>
        <begin position="50"/>
        <end position="549"/>
    </location>
</feature>
<feature type="transmembrane region" description="Helical" evidence="6">
    <location>
        <begin position="405"/>
        <end position="425"/>
    </location>
</feature>
<dbReference type="PANTHER" id="PTHR23501">
    <property type="entry name" value="MAJOR FACILITATOR SUPERFAMILY"/>
    <property type="match status" value="1"/>
</dbReference>
<dbReference type="EMBL" id="KZ107844">
    <property type="protein sequence ID" value="OSS49463.1"/>
    <property type="molecule type" value="Genomic_DNA"/>
</dbReference>
<evidence type="ECO:0000256" key="5">
    <source>
        <dbReference type="ARBA" id="ARBA00023136"/>
    </source>
</evidence>
<keyword evidence="3 6" id="KW-0812">Transmembrane</keyword>
<dbReference type="PRINTS" id="PR01035">
    <property type="entry name" value="TCRTETA"/>
</dbReference>
<feature type="transmembrane region" description="Helical" evidence="6">
    <location>
        <begin position="171"/>
        <end position="194"/>
    </location>
</feature>
<keyword evidence="9" id="KW-1185">Reference proteome</keyword>
<evidence type="ECO:0000313" key="9">
    <source>
        <dbReference type="Proteomes" id="UP000193240"/>
    </source>
</evidence>
<keyword evidence="5 6" id="KW-0472">Membrane</keyword>
<sequence length="549" mass="58788">MAAVDQRGFPADQRSVELDVLRSDHVQDDDPALSETTPTQYPRGIRLILITIGLILSIFTSALDTTIISTALPAITDDFGTISDIAWYGTSMVITHTAFQSCWGKAYKYFSLKAVFLLSILVFEAGNIVCAVAPKSETLIFGRIVAGCGSGGIMTGAFIIIALTAGPKYRALYMGVLGITFGCASVLGPLLGGILTDRIGWRFCFWINLPIGFVAAFTMLICLKPPTVPKVASLREKVFQLDINGGILVATSLSCFVLAMHWLGKYPSTSARVVGCFSGAAALLICFIANEWMMGERAMIQSSLLKNKSVVANVCYIFFLAGAYFPLLYTLPVQFQSVNNNSASQSGIRLIPLLLGISAVTMMANGLLTFWRHYKPFLLLGAVFAIAGNTKIYTSTARTLTSEWVGYEILTAIGIGMALQIPVIANQASVSADDMAAVTTFTLFMENCGETLFVASSEGAFTNGLLSSLSNSLPDIDPKTILDVGATQIRTFYSGQELEKVLGGYLDACKTGHLITIACGAIAGLISLSNAGPAAATWLKLKLKKPHER</sequence>
<evidence type="ECO:0000256" key="6">
    <source>
        <dbReference type="SAM" id="Phobius"/>
    </source>
</evidence>
<name>A0A1Y2M0E7_EPING</name>
<proteinExistence type="predicted"/>
<dbReference type="Proteomes" id="UP000193240">
    <property type="component" value="Unassembled WGS sequence"/>
</dbReference>